<evidence type="ECO:0000256" key="2">
    <source>
        <dbReference type="ARBA" id="ARBA00004580"/>
    </source>
</evidence>
<dbReference type="SMART" id="SM00324">
    <property type="entry name" value="RhoGAP"/>
    <property type="match status" value="1"/>
</dbReference>
<dbReference type="Proteomes" id="UP000015354">
    <property type="component" value="Unassembled WGS sequence"/>
</dbReference>
<dbReference type="InterPro" id="IPR036691">
    <property type="entry name" value="Endo/exonu/phosph_ase_sf"/>
</dbReference>
<dbReference type="Gene3D" id="1.10.555.10">
    <property type="entry name" value="Rho GTPase activation protein"/>
    <property type="match status" value="1"/>
</dbReference>
<keyword evidence="4" id="KW-0968">Cytoplasmic vesicle</keyword>
<dbReference type="InterPro" id="IPR013783">
    <property type="entry name" value="Ig-like_fold"/>
</dbReference>
<keyword evidence="3" id="KW-0967">Endosome</keyword>
<dbReference type="Pfam" id="PF00620">
    <property type="entry name" value="RhoGAP"/>
    <property type="match status" value="1"/>
</dbReference>
<evidence type="ECO:0000259" key="5">
    <source>
        <dbReference type="PROSITE" id="PS50238"/>
    </source>
</evidence>
<dbReference type="InterPro" id="IPR000198">
    <property type="entry name" value="RhoGAP_dom"/>
</dbReference>
<sequence length="797" mass="87847">MFPGLPRVFPNAEWSRVEDVFRFYGSMRATAVQCRNLPPAEMWVQQELQYYEASFCRTEELTVNVTTFNVGCKKPHLPMNELAAVQFPSHLGELAGKPVDVIVLAFQEVDMSASAMFKEETDASQPWIQGACAAVGADSNPSSSKPYYALPPKQLVGLLLCVFVRRPLAPAIKEYVITTVATGALGSLGNKGAVGVHLSIHCTDLCIITAHLAAGQSNVSKRNEDINSILKNMDFNASRRAEVQATANAGIVPEMLYPELFPRDHDFILVAGDLNYRLNLSYEEAVSQTQRGELGELLRHDQLATELKNPHTPWKGFLALTPNHVPTYRFDIGTDTYDTSEKHRVPSFTDRICIWAKRPAALRRVCVDEHVALMRVRSSDHKPVRALLRLPIQVEVPEEKEKVLASLRQKVAGLGLDRAASSKVSLDATLLDFGQLQFHQCGEVRTVVLTNTGDSVAVVRVLRQKPQQNEAEDGAWTRVSPLEFAVLPGESQEVRIETAIDPRCMGWLSRWRPYKGNGRVAISAMLLFAVRNGPVQAVDCRAVLLPSVFANSLENISMLGALPCMAAYQAKMDDKTLLQSLRPQIPKELWYLADAVQRQPLMKDLFAATLDVDSDVCHAIMAHLDTTAAPLPAEGEPGSFNVYCVCECVLAFLKNLQEPVVPYSMYTQALAAGRAKGKAPLAFIAQLPNAHANVWIYMVSLLNYLLRPAHVQHNRLTPSLLAYVFSAAMIVRPVADQGLTSARLLQGGGVDQQVRQQLHPGARGREGLGGVLLDRSSHLHAVDAPSTVRVRVKRRGK</sequence>
<name>S9U1M8_9TRYP</name>
<dbReference type="SUPFAM" id="SSF56219">
    <property type="entry name" value="DNase I-like"/>
    <property type="match status" value="1"/>
</dbReference>
<dbReference type="OrthoDB" id="277498at2759"/>
<proteinExistence type="predicted"/>
<dbReference type="Gene3D" id="3.60.10.10">
    <property type="entry name" value="Endonuclease/exonuclease/phosphatase"/>
    <property type="match status" value="1"/>
</dbReference>
<dbReference type="GO" id="GO:0031901">
    <property type="term" value="C:early endosome membrane"/>
    <property type="evidence" value="ECO:0007669"/>
    <property type="project" value="UniProtKB-SubCell"/>
</dbReference>
<gene>
    <name evidence="6" type="ORF">STCU_07088</name>
</gene>
<dbReference type="Gene3D" id="2.60.40.10">
    <property type="entry name" value="Immunoglobulins"/>
    <property type="match status" value="1"/>
</dbReference>
<dbReference type="InterPro" id="IPR046985">
    <property type="entry name" value="IP5"/>
</dbReference>
<evidence type="ECO:0000313" key="6">
    <source>
        <dbReference type="EMBL" id="EPY24622.1"/>
    </source>
</evidence>
<dbReference type="InterPro" id="IPR008936">
    <property type="entry name" value="Rho_GTPase_activation_prot"/>
</dbReference>
<dbReference type="GO" id="GO:0046856">
    <property type="term" value="P:phosphatidylinositol dephosphorylation"/>
    <property type="evidence" value="ECO:0007669"/>
    <property type="project" value="InterPro"/>
</dbReference>
<dbReference type="PANTHER" id="PTHR11200">
    <property type="entry name" value="INOSITOL 5-PHOSPHATASE"/>
    <property type="match status" value="1"/>
</dbReference>
<evidence type="ECO:0000313" key="7">
    <source>
        <dbReference type="Proteomes" id="UP000015354"/>
    </source>
</evidence>
<dbReference type="Pfam" id="PF22669">
    <property type="entry name" value="Exo_endo_phos2"/>
    <property type="match status" value="1"/>
</dbReference>
<dbReference type="FunFam" id="3.60.10.10:FF:000128">
    <property type="entry name" value="Inositol/phosphatidylinositol phosphatase, putative"/>
    <property type="match status" value="1"/>
</dbReference>
<dbReference type="SUPFAM" id="SSF48350">
    <property type="entry name" value="GTPase activation domain, GAP"/>
    <property type="match status" value="1"/>
</dbReference>
<accession>S9U1M8</accession>
<dbReference type="PROSITE" id="PS50238">
    <property type="entry name" value="RHOGAP"/>
    <property type="match status" value="1"/>
</dbReference>
<comment type="subcellular location">
    <subcellularLocation>
        <location evidence="2">Cytoplasmic vesicle</location>
        <location evidence="2">Phagosome membrane</location>
    </subcellularLocation>
    <subcellularLocation>
        <location evidence="1">Early endosome membrane</location>
    </subcellularLocation>
</comment>
<dbReference type="InterPro" id="IPR000300">
    <property type="entry name" value="IPPc"/>
</dbReference>
<reference evidence="6 7" key="1">
    <citation type="journal article" date="2013" name="PLoS ONE">
        <title>Predicting the Proteins of Angomonas deanei, Strigomonas culicis and Their Respective Endosymbionts Reveals New Aspects of the Trypanosomatidae Family.</title>
        <authorList>
            <person name="Motta M.C."/>
            <person name="Martins A.C."/>
            <person name="de Souza S.S."/>
            <person name="Catta-Preta C.M."/>
            <person name="Silva R."/>
            <person name="Klein C.C."/>
            <person name="de Almeida L.G."/>
            <person name="de Lima Cunha O."/>
            <person name="Ciapina L.P."/>
            <person name="Brocchi M."/>
            <person name="Colabardini A.C."/>
            <person name="de Araujo Lima B."/>
            <person name="Machado C.R."/>
            <person name="de Almeida Soares C.M."/>
            <person name="Probst C.M."/>
            <person name="de Menezes C.B."/>
            <person name="Thompson C.E."/>
            <person name="Bartholomeu D.C."/>
            <person name="Gradia D.F."/>
            <person name="Pavoni D.P."/>
            <person name="Grisard E.C."/>
            <person name="Fantinatti-Garboggini F."/>
            <person name="Marchini F.K."/>
            <person name="Rodrigues-Luiz G.F."/>
            <person name="Wagner G."/>
            <person name="Goldman G.H."/>
            <person name="Fietto J.L."/>
            <person name="Elias M.C."/>
            <person name="Goldman M.H."/>
            <person name="Sagot M.F."/>
            <person name="Pereira M."/>
            <person name="Stoco P.H."/>
            <person name="de Mendonca-Neto R.P."/>
            <person name="Teixeira S.M."/>
            <person name="Maciel T.E."/>
            <person name="de Oliveira Mendes T.A."/>
            <person name="Urmenyi T.P."/>
            <person name="de Souza W."/>
            <person name="Schenkman S."/>
            <person name="de Vasconcelos A.T."/>
        </authorList>
    </citation>
    <scope>NUCLEOTIDE SEQUENCE [LARGE SCALE GENOMIC DNA]</scope>
</reference>
<dbReference type="GO" id="GO:0030670">
    <property type="term" value="C:phagocytic vesicle membrane"/>
    <property type="evidence" value="ECO:0007669"/>
    <property type="project" value="UniProtKB-SubCell"/>
</dbReference>
<keyword evidence="7" id="KW-1185">Reference proteome</keyword>
<organism evidence="6 7">
    <name type="scientific">Strigomonas culicis</name>
    <dbReference type="NCBI Taxonomy" id="28005"/>
    <lineage>
        <taxon>Eukaryota</taxon>
        <taxon>Discoba</taxon>
        <taxon>Euglenozoa</taxon>
        <taxon>Kinetoplastea</taxon>
        <taxon>Metakinetoplastina</taxon>
        <taxon>Trypanosomatida</taxon>
        <taxon>Trypanosomatidae</taxon>
        <taxon>Strigomonadinae</taxon>
        <taxon>Strigomonas</taxon>
    </lineage>
</organism>
<evidence type="ECO:0000256" key="4">
    <source>
        <dbReference type="ARBA" id="ARBA00023329"/>
    </source>
</evidence>
<dbReference type="GO" id="GO:0004439">
    <property type="term" value="F:phosphatidylinositol-4,5-bisphosphate 5-phosphatase activity"/>
    <property type="evidence" value="ECO:0007669"/>
    <property type="project" value="TreeGrafter"/>
</dbReference>
<dbReference type="GO" id="GO:0007165">
    <property type="term" value="P:signal transduction"/>
    <property type="evidence" value="ECO:0007669"/>
    <property type="project" value="InterPro"/>
</dbReference>
<dbReference type="PANTHER" id="PTHR11200:SF300">
    <property type="entry name" value="TYPE II INOSITOL 1,4,5-TRISPHOSPHATE 5-PHOSPHATASE"/>
    <property type="match status" value="1"/>
</dbReference>
<evidence type="ECO:0000256" key="1">
    <source>
        <dbReference type="ARBA" id="ARBA00004146"/>
    </source>
</evidence>
<evidence type="ECO:0000256" key="3">
    <source>
        <dbReference type="ARBA" id="ARBA00022753"/>
    </source>
</evidence>
<dbReference type="SMART" id="SM00128">
    <property type="entry name" value="IPPc"/>
    <property type="match status" value="1"/>
</dbReference>
<comment type="caution">
    <text evidence="6">The sequence shown here is derived from an EMBL/GenBank/DDBJ whole genome shotgun (WGS) entry which is preliminary data.</text>
</comment>
<feature type="domain" description="Rho-GAP" evidence="5">
    <location>
        <begin position="576"/>
        <end position="780"/>
    </location>
</feature>
<dbReference type="AlphaFoldDB" id="S9U1M8"/>
<protein>
    <submittedName>
        <fullName evidence="6">Phosphatidylinositol-bisphosphatase</fullName>
    </submittedName>
</protein>
<dbReference type="EMBL" id="ATMH01007088">
    <property type="protein sequence ID" value="EPY24622.1"/>
    <property type="molecule type" value="Genomic_DNA"/>
</dbReference>